<proteinExistence type="predicted"/>
<dbReference type="PANTHER" id="PTHR10127:SF850">
    <property type="entry name" value="METALLOENDOPEPTIDASE"/>
    <property type="match status" value="1"/>
</dbReference>
<dbReference type="InterPro" id="IPR024079">
    <property type="entry name" value="MetalloPept_cat_dom_sf"/>
</dbReference>
<evidence type="ECO:0000313" key="3">
    <source>
        <dbReference type="Proteomes" id="UP000656244"/>
    </source>
</evidence>
<accession>A0A923HCF4</accession>
<reference evidence="2" key="1">
    <citation type="submission" date="2020-08" db="EMBL/GenBank/DDBJ databases">
        <title>Hyunsoonleella sp. strain SJ7 genome sequencing and assembly.</title>
        <authorList>
            <person name="Kim I."/>
        </authorList>
    </citation>
    <scope>NUCLEOTIDE SEQUENCE</scope>
    <source>
        <strain evidence="2">SJ7</strain>
    </source>
</reference>
<dbReference type="EMBL" id="JACNMF010000003">
    <property type="protein sequence ID" value="MBC3758849.1"/>
    <property type="molecule type" value="Genomic_DNA"/>
</dbReference>
<feature type="domain" description="Peptidase metallopeptidase" evidence="1">
    <location>
        <begin position="91"/>
        <end position="224"/>
    </location>
</feature>
<dbReference type="Proteomes" id="UP000656244">
    <property type="component" value="Unassembled WGS sequence"/>
</dbReference>
<dbReference type="PANTHER" id="PTHR10127">
    <property type="entry name" value="DISCOIDIN, CUB, EGF, LAMININ , AND ZINC METALLOPROTEASE DOMAIN CONTAINING"/>
    <property type="match status" value="1"/>
</dbReference>
<comment type="caution">
    <text evidence="2">The sequence shown here is derived from an EMBL/GenBank/DDBJ whole genome shotgun (WGS) entry which is preliminary data.</text>
</comment>
<dbReference type="SUPFAM" id="SSF55486">
    <property type="entry name" value="Metalloproteases ('zincins'), catalytic domain"/>
    <property type="match status" value="1"/>
</dbReference>
<dbReference type="GO" id="GO:0004222">
    <property type="term" value="F:metalloendopeptidase activity"/>
    <property type="evidence" value="ECO:0007669"/>
    <property type="project" value="InterPro"/>
</dbReference>
<gene>
    <name evidence="2" type="ORF">H7U19_10570</name>
</gene>
<dbReference type="AlphaFoldDB" id="A0A923HCF4"/>
<name>A0A923HCF4_9FLAO</name>
<dbReference type="Gene3D" id="3.40.390.10">
    <property type="entry name" value="Collagenase (Catalytic Domain)"/>
    <property type="match status" value="1"/>
</dbReference>
<dbReference type="GO" id="GO:0008270">
    <property type="term" value="F:zinc ion binding"/>
    <property type="evidence" value="ECO:0007669"/>
    <property type="project" value="InterPro"/>
</dbReference>
<keyword evidence="3" id="KW-1185">Reference proteome</keyword>
<dbReference type="SMART" id="SM00235">
    <property type="entry name" value="ZnMc"/>
    <property type="match status" value="1"/>
</dbReference>
<dbReference type="RefSeq" id="WP_186562122.1">
    <property type="nucleotide sequence ID" value="NZ_JACNMF010000003.1"/>
</dbReference>
<dbReference type="GO" id="GO:0006508">
    <property type="term" value="P:proteolysis"/>
    <property type="evidence" value="ECO:0007669"/>
    <property type="project" value="InterPro"/>
</dbReference>
<protein>
    <recommendedName>
        <fullName evidence="1">Peptidase metallopeptidase domain-containing protein</fullName>
    </recommendedName>
</protein>
<evidence type="ECO:0000259" key="1">
    <source>
        <dbReference type="SMART" id="SM00235"/>
    </source>
</evidence>
<dbReference type="Pfam" id="PF01400">
    <property type="entry name" value="Astacin"/>
    <property type="match status" value="1"/>
</dbReference>
<dbReference type="InterPro" id="IPR006026">
    <property type="entry name" value="Peptidase_Metallo"/>
</dbReference>
<evidence type="ECO:0000313" key="2">
    <source>
        <dbReference type="EMBL" id="MBC3758849.1"/>
    </source>
</evidence>
<organism evidence="2 3">
    <name type="scientific">Hyunsoonleella aquatilis</name>
    <dbReference type="NCBI Taxonomy" id="2762758"/>
    <lineage>
        <taxon>Bacteria</taxon>
        <taxon>Pseudomonadati</taxon>
        <taxon>Bacteroidota</taxon>
        <taxon>Flavobacteriia</taxon>
        <taxon>Flavobacteriales</taxon>
        <taxon>Flavobacteriaceae</taxon>
    </lineage>
</organism>
<dbReference type="InterPro" id="IPR001506">
    <property type="entry name" value="Peptidase_M12A"/>
</dbReference>
<sequence>MKIKYFICFLIIIPIFAYTQDDLKDLEIFPEDIQEAIYKREKTFETELPPEIEKLVSQSLILEKTDIWNEGVLKVSFKGGDVTLHRKIAETANIWTNYGDITFDFGYNPIKNTFRQWKQNDSSHIRVGFDLVGTGNWSLIGSISVDWTLIPRGFVSLHLEGFDNGRLPSDWKTTVLHEFGHALGFRHEHQRSDIECDFNWPRIYTVLWNQKRKDKKWVDRNFRKFNKREYKTTKYDKKSIMHYSLPRWMFKSKENPECFIEKNVQLSALDKKMMNDTYPSNRSDFLSSRKSIAVTYEEIAIAYEKADSAVVASNTVSYEIFSKKADYFSKERIENSKYIVGIQGLNVDKKEYSIFAQYVKNRGYTINLNSNYKENKPWLANVSIVLYYSKKNKEKAKGIALELSKVTGQKFVTGIGNGLAVFDPDKQFYVHWIPKPQ</sequence>